<organism evidence="2 3">
    <name type="scientific">Evansella tamaricis</name>
    <dbReference type="NCBI Taxonomy" id="2069301"/>
    <lineage>
        <taxon>Bacteria</taxon>
        <taxon>Bacillati</taxon>
        <taxon>Bacillota</taxon>
        <taxon>Bacilli</taxon>
        <taxon>Bacillales</taxon>
        <taxon>Bacillaceae</taxon>
        <taxon>Evansella</taxon>
    </lineage>
</organism>
<protein>
    <submittedName>
        <fullName evidence="2">ECF transporter S component</fullName>
    </submittedName>
</protein>
<evidence type="ECO:0000313" key="2">
    <source>
        <dbReference type="EMBL" id="MBU9710519.1"/>
    </source>
</evidence>
<dbReference type="EMBL" id="JAHQCS010000035">
    <property type="protein sequence ID" value="MBU9710519.1"/>
    <property type="molecule type" value="Genomic_DNA"/>
</dbReference>
<keyword evidence="1" id="KW-0812">Transmembrane</keyword>
<keyword evidence="3" id="KW-1185">Reference proteome</keyword>
<gene>
    <name evidence="2" type="ORF">KS419_02025</name>
</gene>
<feature type="transmembrane region" description="Helical" evidence="1">
    <location>
        <begin position="87"/>
        <end position="109"/>
    </location>
</feature>
<proteinExistence type="predicted"/>
<evidence type="ECO:0000256" key="1">
    <source>
        <dbReference type="SAM" id="Phobius"/>
    </source>
</evidence>
<reference evidence="2 3" key="1">
    <citation type="submission" date="2021-06" db="EMBL/GenBank/DDBJ databases">
        <title>Bacillus sp. RD4P76, an endophyte from a halophyte.</title>
        <authorList>
            <person name="Sun J.-Q."/>
        </authorList>
    </citation>
    <scope>NUCLEOTIDE SEQUENCE [LARGE SCALE GENOMIC DNA]</scope>
    <source>
        <strain evidence="2 3">CGMCC 1.15917</strain>
    </source>
</reference>
<dbReference type="Pfam" id="PF12822">
    <property type="entry name" value="ECF_trnsprt"/>
    <property type="match status" value="1"/>
</dbReference>
<comment type="caution">
    <text evidence="2">The sequence shown here is derived from an EMBL/GenBank/DDBJ whole genome shotgun (WGS) entry which is preliminary data.</text>
</comment>
<dbReference type="RefSeq" id="WP_217064411.1">
    <property type="nucleotide sequence ID" value="NZ_JAHQCS010000035.1"/>
</dbReference>
<keyword evidence="1" id="KW-0472">Membrane</keyword>
<feature type="transmembrane region" description="Helical" evidence="1">
    <location>
        <begin position="55"/>
        <end position="80"/>
    </location>
</feature>
<keyword evidence="1" id="KW-1133">Transmembrane helix</keyword>
<name>A0ABS6JA07_9BACI</name>
<feature type="transmembrane region" description="Helical" evidence="1">
    <location>
        <begin position="172"/>
        <end position="190"/>
    </location>
</feature>
<evidence type="ECO:0000313" key="3">
    <source>
        <dbReference type="Proteomes" id="UP000784880"/>
    </source>
</evidence>
<dbReference type="Proteomes" id="UP000784880">
    <property type="component" value="Unassembled WGS sequence"/>
</dbReference>
<feature type="transmembrane region" description="Helical" evidence="1">
    <location>
        <begin position="139"/>
        <end position="160"/>
    </location>
</feature>
<accession>A0ABS6JA07</accession>
<sequence length="208" mass="21919">MEVKQENNQVRKSATISRKTRTTYALILIPIGIAINVIGGIIAGQLKLPFFMDSIGTIVIAAITGPLIGGITGIMTNVVLGLMHGDVLGMAFGLANLASGVIIGFMAKYGWFKNWIHVALATVFVTLANSFIAAPIVVFLYGGVSGAGVDLVVAGFLAAGQDIFSSAFLARLPINLVDKGIAVIIAFLILKKLPDTMKNLIPPRKAKK</sequence>
<feature type="transmembrane region" description="Helical" evidence="1">
    <location>
        <begin position="115"/>
        <end position="132"/>
    </location>
</feature>
<feature type="transmembrane region" description="Helical" evidence="1">
    <location>
        <begin position="21"/>
        <end position="43"/>
    </location>
</feature>
<dbReference type="InterPro" id="IPR024529">
    <property type="entry name" value="ECF_trnsprt_substrate-spec"/>
</dbReference>